<dbReference type="AlphaFoldDB" id="A0A7W9BS67"/>
<feature type="transmembrane region" description="Helical" evidence="2">
    <location>
        <begin position="91"/>
        <end position="112"/>
    </location>
</feature>
<dbReference type="GO" id="GO:0005886">
    <property type="term" value="C:plasma membrane"/>
    <property type="evidence" value="ECO:0007669"/>
    <property type="project" value="TreeGrafter"/>
</dbReference>
<sequence>MRMFPTAWQDEARALTALAWPVALGSLNWTLMHLIDVAVVGRAGVDELAALAASRSVTFVMIVMGLAALVGVLVFTARADGARDPAQTGGCLRVGLIYAVLLGALLGGTLWLEGEAMLRAAGVAPALVPEGGAVVRAMAAAMPAQLILIATGYFLEGISRPGRVTVVNLIMLPANAVLAWAWVGGHAGLPALGAVGAAHATATVSALGAVALLGATWTVSDAGPRRIRDLSVAAWTAALRDVPQVARFGVVPALTSALELIGFAWLIVLSTRLGDVAAAGFQAMFSLHNLAFATALGFGSAAGVRVGNAVGAGEPEQAVPRTLIAVALAALAMGGMGAILWLTADWIVPPLSAPDPAAIRMGIVLVATLAPFMLFDGIQLVLVYALRSLGDQVAAGVNGVVAYFGVTGGLGWWLYVAGWGAPGLALACGGGMVAAAALQGARFAVIARRLGLSSRSVPPDAS</sequence>
<feature type="transmembrane region" description="Helical" evidence="2">
    <location>
        <begin position="421"/>
        <end position="445"/>
    </location>
</feature>
<reference evidence="3 4" key="1">
    <citation type="submission" date="2020-08" db="EMBL/GenBank/DDBJ databases">
        <title>Genomic Encyclopedia of Type Strains, Phase IV (KMG-IV): sequencing the most valuable type-strain genomes for metagenomic binning, comparative biology and taxonomic classification.</title>
        <authorList>
            <person name="Goeker M."/>
        </authorList>
    </citation>
    <scope>NUCLEOTIDE SEQUENCE [LARGE SCALE GENOMIC DNA]</scope>
    <source>
        <strain evidence="3 4">DSM 103336</strain>
    </source>
</reference>
<feature type="transmembrane region" description="Helical" evidence="2">
    <location>
        <begin position="323"/>
        <end position="343"/>
    </location>
</feature>
<feature type="transmembrane region" description="Helical" evidence="2">
    <location>
        <begin position="290"/>
        <end position="311"/>
    </location>
</feature>
<evidence type="ECO:0000256" key="1">
    <source>
        <dbReference type="ARBA" id="ARBA00022448"/>
    </source>
</evidence>
<feature type="transmembrane region" description="Helical" evidence="2">
    <location>
        <begin position="166"/>
        <end position="185"/>
    </location>
</feature>
<evidence type="ECO:0000313" key="4">
    <source>
        <dbReference type="Proteomes" id="UP000546701"/>
    </source>
</evidence>
<protein>
    <submittedName>
        <fullName evidence="3">MATE family multidrug resistance protein</fullName>
    </submittedName>
</protein>
<dbReference type="GO" id="GO:0042910">
    <property type="term" value="F:xenobiotic transmembrane transporter activity"/>
    <property type="evidence" value="ECO:0007669"/>
    <property type="project" value="InterPro"/>
</dbReference>
<dbReference type="InterPro" id="IPR050222">
    <property type="entry name" value="MATE_MdtK"/>
</dbReference>
<feature type="transmembrane region" description="Helical" evidence="2">
    <location>
        <begin position="248"/>
        <end position="270"/>
    </location>
</feature>
<dbReference type="Pfam" id="PF01554">
    <property type="entry name" value="MatE"/>
    <property type="match status" value="2"/>
</dbReference>
<dbReference type="PANTHER" id="PTHR43298:SF2">
    <property type="entry name" value="FMN_FAD EXPORTER YEEO-RELATED"/>
    <property type="match status" value="1"/>
</dbReference>
<keyword evidence="2" id="KW-0812">Transmembrane</keyword>
<dbReference type="PANTHER" id="PTHR43298">
    <property type="entry name" value="MULTIDRUG RESISTANCE PROTEIN NORM-RELATED"/>
    <property type="match status" value="1"/>
</dbReference>
<proteinExistence type="predicted"/>
<gene>
    <name evidence="3" type="ORF">FHS99_001442</name>
</gene>
<dbReference type="GO" id="GO:0015297">
    <property type="term" value="F:antiporter activity"/>
    <property type="evidence" value="ECO:0007669"/>
    <property type="project" value="InterPro"/>
</dbReference>
<evidence type="ECO:0000313" key="3">
    <source>
        <dbReference type="EMBL" id="MBB5728964.1"/>
    </source>
</evidence>
<keyword evidence="2" id="KW-0472">Membrane</keyword>
<keyword evidence="1" id="KW-0813">Transport</keyword>
<feature type="transmembrane region" description="Helical" evidence="2">
    <location>
        <begin position="363"/>
        <end position="386"/>
    </location>
</feature>
<keyword evidence="2" id="KW-1133">Transmembrane helix</keyword>
<dbReference type="EMBL" id="JACIJR010000003">
    <property type="protein sequence ID" value="MBB5728964.1"/>
    <property type="molecule type" value="Genomic_DNA"/>
</dbReference>
<organism evidence="3 4">
    <name type="scientific">Sphingomonas prati</name>
    <dbReference type="NCBI Taxonomy" id="1843237"/>
    <lineage>
        <taxon>Bacteria</taxon>
        <taxon>Pseudomonadati</taxon>
        <taxon>Pseudomonadota</taxon>
        <taxon>Alphaproteobacteria</taxon>
        <taxon>Sphingomonadales</taxon>
        <taxon>Sphingomonadaceae</taxon>
        <taxon>Sphingomonas</taxon>
    </lineage>
</organism>
<feature type="transmembrane region" description="Helical" evidence="2">
    <location>
        <begin position="197"/>
        <end position="219"/>
    </location>
</feature>
<feature type="transmembrane region" description="Helical" evidence="2">
    <location>
        <begin position="58"/>
        <end position="79"/>
    </location>
</feature>
<comment type="caution">
    <text evidence="3">The sequence shown here is derived from an EMBL/GenBank/DDBJ whole genome shotgun (WGS) entry which is preliminary data.</text>
</comment>
<feature type="transmembrane region" description="Helical" evidence="2">
    <location>
        <begin position="393"/>
        <end position="415"/>
    </location>
</feature>
<feature type="transmembrane region" description="Helical" evidence="2">
    <location>
        <begin position="132"/>
        <end position="154"/>
    </location>
</feature>
<dbReference type="Proteomes" id="UP000546701">
    <property type="component" value="Unassembled WGS sequence"/>
</dbReference>
<accession>A0A7W9BS67</accession>
<name>A0A7W9BS67_9SPHN</name>
<keyword evidence="4" id="KW-1185">Reference proteome</keyword>
<dbReference type="InterPro" id="IPR002528">
    <property type="entry name" value="MATE_fam"/>
</dbReference>
<evidence type="ECO:0000256" key="2">
    <source>
        <dbReference type="SAM" id="Phobius"/>
    </source>
</evidence>